<dbReference type="InterPro" id="IPR035908">
    <property type="entry name" value="F0_ATP_A_sf"/>
</dbReference>
<evidence type="ECO:0000256" key="10">
    <source>
        <dbReference type="ARBA" id="ARBA00023310"/>
    </source>
</evidence>
<accession>A0A6C7E448</accession>
<dbReference type="GO" id="GO:0005886">
    <property type="term" value="C:plasma membrane"/>
    <property type="evidence" value="ECO:0007669"/>
    <property type="project" value="UniProtKB-SubCell"/>
</dbReference>
<dbReference type="PANTHER" id="PTHR11410">
    <property type="entry name" value="ATP SYNTHASE SUBUNIT A"/>
    <property type="match status" value="1"/>
</dbReference>
<keyword evidence="13" id="KW-0378">Hydrolase</keyword>
<dbReference type="Gene3D" id="1.20.120.220">
    <property type="entry name" value="ATP synthase, F0 complex, subunit A"/>
    <property type="match status" value="1"/>
</dbReference>
<dbReference type="GO" id="GO:0016787">
    <property type="term" value="F:hydrolase activity"/>
    <property type="evidence" value="ECO:0007669"/>
    <property type="project" value="UniProtKB-KW"/>
</dbReference>
<dbReference type="PANTHER" id="PTHR11410:SF0">
    <property type="entry name" value="ATP SYNTHASE SUBUNIT A"/>
    <property type="match status" value="1"/>
</dbReference>
<feature type="transmembrane region" description="Helical" evidence="11">
    <location>
        <begin position="185"/>
        <end position="204"/>
    </location>
</feature>
<feature type="transmembrane region" description="Helical" evidence="11">
    <location>
        <begin position="117"/>
        <end position="135"/>
    </location>
</feature>
<gene>
    <name evidence="11 13" type="primary">atpB</name>
    <name evidence="13" type="ORF">YM304_10590</name>
</gene>
<evidence type="ECO:0000256" key="6">
    <source>
        <dbReference type="ARBA" id="ARBA00022781"/>
    </source>
</evidence>
<keyword evidence="5 11" id="KW-0812">Transmembrane</keyword>
<evidence type="ECO:0000256" key="7">
    <source>
        <dbReference type="ARBA" id="ARBA00022989"/>
    </source>
</evidence>
<keyword evidence="6 11" id="KW-0375">Hydrogen ion transport</keyword>
<feature type="transmembrane region" description="Helical" evidence="11">
    <location>
        <begin position="85"/>
        <end position="105"/>
    </location>
</feature>
<dbReference type="InterPro" id="IPR045083">
    <property type="entry name" value="ATP_synth_F0_asu_bact/mt"/>
</dbReference>
<dbReference type="SUPFAM" id="SSF81336">
    <property type="entry name" value="F1F0 ATP synthase subunit A"/>
    <property type="match status" value="1"/>
</dbReference>
<dbReference type="HAMAP" id="MF_01393">
    <property type="entry name" value="ATP_synth_a_bact"/>
    <property type="match status" value="1"/>
</dbReference>
<evidence type="ECO:0000256" key="12">
    <source>
        <dbReference type="RuleBase" id="RU000483"/>
    </source>
</evidence>
<keyword evidence="10 11" id="KW-0066">ATP synthesis</keyword>
<dbReference type="InterPro" id="IPR023011">
    <property type="entry name" value="ATP_synth_F0_asu_AS"/>
</dbReference>
<dbReference type="InterPro" id="IPR000568">
    <property type="entry name" value="ATP_synth_F0_asu"/>
</dbReference>
<protein>
    <recommendedName>
        <fullName evidence="11 12">ATP synthase subunit a</fullName>
    </recommendedName>
    <alternativeName>
        <fullName evidence="11">ATP synthase F0 sector subunit a</fullName>
    </alternativeName>
    <alternativeName>
        <fullName evidence="11">F-ATPase subunit 6</fullName>
    </alternativeName>
</protein>
<dbReference type="CDD" id="cd00310">
    <property type="entry name" value="ATP-synt_Fo_a_6"/>
    <property type="match status" value="1"/>
</dbReference>
<evidence type="ECO:0000256" key="1">
    <source>
        <dbReference type="ARBA" id="ARBA00004141"/>
    </source>
</evidence>
<evidence type="ECO:0000256" key="8">
    <source>
        <dbReference type="ARBA" id="ARBA00023065"/>
    </source>
</evidence>
<evidence type="ECO:0000313" key="14">
    <source>
        <dbReference type="Proteomes" id="UP000011863"/>
    </source>
</evidence>
<dbReference type="PRINTS" id="PR00123">
    <property type="entry name" value="ATPASEA"/>
</dbReference>
<keyword evidence="3 11" id="KW-0813">Transport</keyword>
<proteinExistence type="inferred from homology"/>
<evidence type="ECO:0000256" key="3">
    <source>
        <dbReference type="ARBA" id="ARBA00022448"/>
    </source>
</evidence>
<organism evidence="13 14">
    <name type="scientific">Ilumatobacter coccineus (strain NBRC 103263 / KCTC 29153 / YM16-304)</name>
    <dbReference type="NCBI Taxonomy" id="1313172"/>
    <lineage>
        <taxon>Bacteria</taxon>
        <taxon>Bacillati</taxon>
        <taxon>Actinomycetota</taxon>
        <taxon>Acidimicrobiia</taxon>
        <taxon>Acidimicrobiales</taxon>
        <taxon>Ilumatobacteraceae</taxon>
        <taxon>Ilumatobacter</taxon>
    </lineage>
</organism>
<dbReference type="Pfam" id="PF00119">
    <property type="entry name" value="ATP-synt_A"/>
    <property type="match status" value="1"/>
</dbReference>
<comment type="similarity">
    <text evidence="2 11 12">Belongs to the ATPase A chain family.</text>
</comment>
<evidence type="ECO:0000313" key="13">
    <source>
        <dbReference type="EMBL" id="BAN01373.1"/>
    </source>
</evidence>
<evidence type="ECO:0000256" key="11">
    <source>
        <dbReference type="HAMAP-Rule" id="MF_01393"/>
    </source>
</evidence>
<keyword evidence="8 11" id="KW-0406">Ion transport</keyword>
<sequence>MLAAKGLVFPPINELLRWQDIFPTFNKIALIACLASLLGIGLFLLASRADAKLAPTGPRNLAEQAIEFVEEGIVMQTLGKDGLKWTPFLLSLFIFIFLCNIPGILPFFQMPATARIAIPLALSLLVWVVYIGTGLKHQGAAYFGHLLWPPGVPTALKPLVGAIEFISTIIVTPFSLTVRLMANMLAGHILLVTFALLTHALATAETSQALLVPTSILPFLMLVFLTAFEILVAFLQAYIFAILAAVYISNSTAGHGDEH</sequence>
<name>A0A6C7E448_ILUCY</name>
<dbReference type="GO" id="GO:0045259">
    <property type="term" value="C:proton-transporting ATP synthase complex"/>
    <property type="evidence" value="ECO:0007669"/>
    <property type="project" value="UniProtKB-KW"/>
</dbReference>
<keyword evidence="11" id="KW-1003">Cell membrane</keyword>
<dbReference type="GO" id="GO:0046933">
    <property type="term" value="F:proton-transporting ATP synthase activity, rotational mechanism"/>
    <property type="evidence" value="ECO:0007669"/>
    <property type="project" value="UniProtKB-UniRule"/>
</dbReference>
<evidence type="ECO:0000256" key="4">
    <source>
        <dbReference type="ARBA" id="ARBA00022547"/>
    </source>
</evidence>
<dbReference type="OrthoDB" id="9809130at2"/>
<comment type="subcellular location">
    <subcellularLocation>
        <location evidence="11 12">Cell membrane</location>
        <topology evidence="11 12">Multi-pass membrane protein</topology>
    </subcellularLocation>
    <subcellularLocation>
        <location evidence="1">Membrane</location>
        <topology evidence="1">Multi-pass membrane protein</topology>
    </subcellularLocation>
</comment>
<reference evidence="13 14" key="1">
    <citation type="journal article" date="2013" name="Int. J. Syst. Evol. Microbiol.">
        <title>Ilumatobacter nonamiense sp. nov. and Ilumatobacter coccineum sp. nov., isolated from seashore sand.</title>
        <authorList>
            <person name="Matsumoto A."/>
            <person name="Kasai H."/>
            <person name="Matsuo Y."/>
            <person name="Shizuri Y."/>
            <person name="Ichikawa N."/>
            <person name="Fujita N."/>
            <person name="Omura S."/>
            <person name="Takahashi Y."/>
        </authorList>
    </citation>
    <scope>NUCLEOTIDE SEQUENCE [LARGE SCALE GENOMIC DNA]</scope>
    <source>
        <strain evidence="14">NBRC 103263 / KCTC 29153 / YM16-304</strain>
    </source>
</reference>
<evidence type="ECO:0000256" key="2">
    <source>
        <dbReference type="ARBA" id="ARBA00006810"/>
    </source>
</evidence>
<keyword evidence="14" id="KW-1185">Reference proteome</keyword>
<keyword evidence="4 11" id="KW-0138">CF(0)</keyword>
<feature type="transmembrane region" description="Helical" evidence="11">
    <location>
        <begin position="28"/>
        <end position="46"/>
    </location>
</feature>
<dbReference type="NCBIfam" id="TIGR01131">
    <property type="entry name" value="ATP_synt_6_or_A"/>
    <property type="match status" value="1"/>
</dbReference>
<comment type="function">
    <text evidence="11 12">Key component of the proton channel; it plays a direct role in the translocation of protons across the membrane.</text>
</comment>
<dbReference type="Proteomes" id="UP000011863">
    <property type="component" value="Chromosome"/>
</dbReference>
<keyword evidence="7 11" id="KW-1133">Transmembrane helix</keyword>
<dbReference type="PROSITE" id="PS00449">
    <property type="entry name" value="ATPASE_A"/>
    <property type="match status" value="1"/>
</dbReference>
<evidence type="ECO:0000256" key="5">
    <source>
        <dbReference type="ARBA" id="ARBA00022692"/>
    </source>
</evidence>
<feature type="transmembrane region" description="Helical" evidence="11">
    <location>
        <begin position="155"/>
        <end position="178"/>
    </location>
</feature>
<evidence type="ECO:0000256" key="9">
    <source>
        <dbReference type="ARBA" id="ARBA00023136"/>
    </source>
</evidence>
<dbReference type="KEGG" id="aym:YM304_10590"/>
<dbReference type="EMBL" id="AP012057">
    <property type="protein sequence ID" value="BAN01373.1"/>
    <property type="molecule type" value="Genomic_DNA"/>
</dbReference>
<dbReference type="AlphaFoldDB" id="A0A6C7E448"/>
<dbReference type="RefSeq" id="WP_015440620.1">
    <property type="nucleotide sequence ID" value="NC_020520.1"/>
</dbReference>
<feature type="transmembrane region" description="Helical" evidence="11">
    <location>
        <begin position="216"/>
        <end position="248"/>
    </location>
</feature>
<keyword evidence="9 11" id="KW-0472">Membrane</keyword>